<gene>
    <name evidence="1" type="ORF">S01H1_29229</name>
</gene>
<sequence length="75" mass="8643">MKIMEKINLEQLKYLITGSMFALRNIKMRPGGFVMAVNVKGSLIQSLKLNPKYFNITFSQIFTKRFGYIQSGDFS</sequence>
<comment type="caution">
    <text evidence="1">The sequence shown here is derived from an EMBL/GenBank/DDBJ whole genome shotgun (WGS) entry which is preliminary data.</text>
</comment>
<protein>
    <submittedName>
        <fullName evidence="1">Uncharacterized protein</fullName>
    </submittedName>
</protein>
<name>X0UJB5_9ZZZZ</name>
<reference evidence="1" key="1">
    <citation type="journal article" date="2014" name="Front. Microbiol.">
        <title>High frequency of phylogenetically diverse reductive dehalogenase-homologous genes in deep subseafloor sedimentary metagenomes.</title>
        <authorList>
            <person name="Kawai M."/>
            <person name="Futagami T."/>
            <person name="Toyoda A."/>
            <person name="Takaki Y."/>
            <person name="Nishi S."/>
            <person name="Hori S."/>
            <person name="Arai W."/>
            <person name="Tsubouchi T."/>
            <person name="Morono Y."/>
            <person name="Uchiyama I."/>
            <person name="Ito T."/>
            <person name="Fujiyama A."/>
            <person name="Inagaki F."/>
            <person name="Takami H."/>
        </authorList>
    </citation>
    <scope>NUCLEOTIDE SEQUENCE</scope>
    <source>
        <strain evidence="1">Expedition CK06-06</strain>
    </source>
</reference>
<accession>X0UJB5</accession>
<organism evidence="1">
    <name type="scientific">marine sediment metagenome</name>
    <dbReference type="NCBI Taxonomy" id="412755"/>
    <lineage>
        <taxon>unclassified sequences</taxon>
        <taxon>metagenomes</taxon>
        <taxon>ecological metagenomes</taxon>
    </lineage>
</organism>
<dbReference type="AlphaFoldDB" id="X0UJB5"/>
<proteinExistence type="predicted"/>
<evidence type="ECO:0000313" key="1">
    <source>
        <dbReference type="EMBL" id="GAF88575.1"/>
    </source>
</evidence>
<dbReference type="EMBL" id="BARS01017908">
    <property type="protein sequence ID" value="GAF88575.1"/>
    <property type="molecule type" value="Genomic_DNA"/>
</dbReference>